<protein>
    <recommendedName>
        <fullName evidence="3">Cytidyltransferase-like domain-containing protein</fullName>
    </recommendedName>
</protein>
<sequence>MSIEYNNNNTIIFSIARMNPPTPGHMFLVETLIREAIDKNVNDVYVILSKTNDNQDDPIPCPEKINVLSNDTLKSMVQSLKQKMILDAGENIELIRKIDIINVHTICVPEVPRATPFTPLIPIIGAKEDIPNVNLILIIGDDRKNMADSITDFFFKWPNIFSVDVQILPREEMSEFKALSKDPAKLDTLVIDRVPVNAMSASFVRNIVRNERRDKFEKLYESWLAKELIYSLYESLQEGIHGLPPDTKKDPPEKPLKYRYPMIKGISEFPVKKKGGKTRRKRSRKSKIYRKRTTYKKKIYKRKN</sequence>
<proteinExistence type="predicted"/>
<dbReference type="SUPFAM" id="SSF52374">
    <property type="entry name" value="Nucleotidylyl transferase"/>
    <property type="match status" value="1"/>
</dbReference>
<feature type="compositionally biased region" description="Basic residues" evidence="1">
    <location>
        <begin position="272"/>
        <end position="294"/>
    </location>
</feature>
<evidence type="ECO:0000256" key="1">
    <source>
        <dbReference type="SAM" id="MobiDB-lite"/>
    </source>
</evidence>
<dbReference type="AlphaFoldDB" id="A0A6C0AQR0"/>
<reference evidence="2" key="1">
    <citation type="journal article" date="2020" name="Nature">
        <title>Giant virus diversity and host interactions through global metagenomics.</title>
        <authorList>
            <person name="Schulz F."/>
            <person name="Roux S."/>
            <person name="Paez-Espino D."/>
            <person name="Jungbluth S."/>
            <person name="Walsh D.A."/>
            <person name="Denef V.J."/>
            <person name="McMahon K.D."/>
            <person name="Konstantinidis K.T."/>
            <person name="Eloe-Fadrosh E.A."/>
            <person name="Kyrpides N.C."/>
            <person name="Woyke T."/>
        </authorList>
    </citation>
    <scope>NUCLEOTIDE SEQUENCE</scope>
    <source>
        <strain evidence="2">GVMAG-S-1101165-79</strain>
    </source>
</reference>
<evidence type="ECO:0000313" key="2">
    <source>
        <dbReference type="EMBL" id="QHS81936.1"/>
    </source>
</evidence>
<dbReference type="Gene3D" id="3.40.50.620">
    <property type="entry name" value="HUPs"/>
    <property type="match status" value="1"/>
</dbReference>
<organism evidence="2">
    <name type="scientific">viral metagenome</name>
    <dbReference type="NCBI Taxonomy" id="1070528"/>
    <lineage>
        <taxon>unclassified sequences</taxon>
        <taxon>metagenomes</taxon>
        <taxon>organismal metagenomes</taxon>
    </lineage>
</organism>
<evidence type="ECO:0008006" key="3">
    <source>
        <dbReference type="Google" id="ProtNLM"/>
    </source>
</evidence>
<name>A0A6C0AQR0_9ZZZZ</name>
<accession>A0A6C0AQR0</accession>
<dbReference type="EMBL" id="MN740762">
    <property type="protein sequence ID" value="QHS81936.1"/>
    <property type="molecule type" value="Genomic_DNA"/>
</dbReference>
<dbReference type="InterPro" id="IPR014729">
    <property type="entry name" value="Rossmann-like_a/b/a_fold"/>
</dbReference>
<feature type="region of interest" description="Disordered" evidence="1">
    <location>
        <begin position="270"/>
        <end position="294"/>
    </location>
</feature>